<dbReference type="InterPro" id="IPR013094">
    <property type="entry name" value="AB_hydrolase_3"/>
</dbReference>
<evidence type="ECO:0000256" key="1">
    <source>
        <dbReference type="ARBA" id="ARBA00022801"/>
    </source>
</evidence>
<evidence type="ECO:0000313" key="4">
    <source>
        <dbReference type="Proteomes" id="UP001164286"/>
    </source>
</evidence>
<protein>
    <submittedName>
        <fullName evidence="3">Alpha/Beta hydrolase protein</fullName>
    </submittedName>
</protein>
<sequence length="347" mass="37777">MQSTAQTTGEAASSAPKPWFYSRWGLHAKARTIRLLGAPAFLLHNAAHPAAPGPDQTIYIDSTLGKSRVKNAIGISIYRPKSTGAVAGAKPGAMINYHGGGFTIGSATDDSRWCRTVCNELGMVVFSVEYRMAPEQPFPVPGEDCADAVLAVVGRAEEFGIDPGNITLSGFSAGGNLALTSWVLCHQPTSAHWSYPSLQIPSGAIRGLVLFYPVVDFSKPRAEKLAEIPSDYPVLPAFLTQLFDQSYIYPMQTREQRKDLRLSPGLMDEALLDKCPPVHLVVCQHDMLAEESRVFARRLKEKGEGKVVLREVEGEAHGWDKPPVITPKPSVMVEYGEAVRSMRGWSA</sequence>
<dbReference type="Proteomes" id="UP001164286">
    <property type="component" value="Unassembled WGS sequence"/>
</dbReference>
<dbReference type="GeneID" id="77729022"/>
<evidence type="ECO:0000259" key="2">
    <source>
        <dbReference type="Pfam" id="PF07859"/>
    </source>
</evidence>
<dbReference type="RefSeq" id="XP_052944124.1">
    <property type="nucleotide sequence ID" value="XM_053089817.1"/>
</dbReference>
<dbReference type="InterPro" id="IPR029058">
    <property type="entry name" value="AB_hydrolase_fold"/>
</dbReference>
<comment type="caution">
    <text evidence="3">The sequence shown here is derived from an EMBL/GenBank/DDBJ whole genome shotgun (WGS) entry which is preliminary data.</text>
</comment>
<dbReference type="GO" id="GO:0016787">
    <property type="term" value="F:hydrolase activity"/>
    <property type="evidence" value="ECO:0007669"/>
    <property type="project" value="UniProtKB-KW"/>
</dbReference>
<dbReference type="SUPFAM" id="SSF53474">
    <property type="entry name" value="alpha/beta-Hydrolases"/>
    <property type="match status" value="1"/>
</dbReference>
<proteinExistence type="predicted"/>
<name>A0AA38LRC7_9TREE</name>
<dbReference type="Gene3D" id="3.40.50.1820">
    <property type="entry name" value="alpha/beta hydrolase"/>
    <property type="match status" value="1"/>
</dbReference>
<accession>A0AA38LRC7</accession>
<dbReference type="EMBL" id="JAKWFO010000007">
    <property type="protein sequence ID" value="KAI9634347.1"/>
    <property type="molecule type" value="Genomic_DNA"/>
</dbReference>
<dbReference type="AlphaFoldDB" id="A0AA38LRC7"/>
<keyword evidence="4" id="KW-1185">Reference proteome</keyword>
<keyword evidence="1 3" id="KW-0378">Hydrolase</keyword>
<evidence type="ECO:0000313" key="3">
    <source>
        <dbReference type="EMBL" id="KAI9634347.1"/>
    </source>
</evidence>
<reference evidence="3" key="1">
    <citation type="journal article" date="2022" name="G3 (Bethesda)">
        <title>High quality genome of the basidiomycete yeast Dioszegia hungarica PDD-24b-2 isolated from cloud water.</title>
        <authorList>
            <person name="Jarrige D."/>
            <person name="Haridas S."/>
            <person name="Bleykasten-Grosshans C."/>
            <person name="Joly M."/>
            <person name="Nadalig T."/>
            <person name="Sancelme M."/>
            <person name="Vuilleumier S."/>
            <person name="Grigoriev I.V."/>
            <person name="Amato P."/>
            <person name="Bringel F."/>
        </authorList>
    </citation>
    <scope>NUCLEOTIDE SEQUENCE</scope>
    <source>
        <strain evidence="3">PDD-24b-2</strain>
    </source>
</reference>
<dbReference type="Pfam" id="PF07859">
    <property type="entry name" value="Abhydrolase_3"/>
    <property type="match status" value="1"/>
</dbReference>
<dbReference type="InterPro" id="IPR050300">
    <property type="entry name" value="GDXG_lipolytic_enzyme"/>
</dbReference>
<gene>
    <name evidence="3" type="ORF">MKK02DRAFT_37878</name>
</gene>
<organism evidence="3 4">
    <name type="scientific">Dioszegia hungarica</name>
    <dbReference type="NCBI Taxonomy" id="4972"/>
    <lineage>
        <taxon>Eukaryota</taxon>
        <taxon>Fungi</taxon>
        <taxon>Dikarya</taxon>
        <taxon>Basidiomycota</taxon>
        <taxon>Agaricomycotina</taxon>
        <taxon>Tremellomycetes</taxon>
        <taxon>Tremellales</taxon>
        <taxon>Bulleribasidiaceae</taxon>
        <taxon>Dioszegia</taxon>
    </lineage>
</organism>
<dbReference type="PANTHER" id="PTHR48081:SF8">
    <property type="entry name" value="ALPHA_BETA HYDROLASE FOLD-3 DOMAIN-CONTAINING PROTEIN-RELATED"/>
    <property type="match status" value="1"/>
</dbReference>
<dbReference type="PANTHER" id="PTHR48081">
    <property type="entry name" value="AB HYDROLASE SUPERFAMILY PROTEIN C4A8.06C"/>
    <property type="match status" value="1"/>
</dbReference>
<feature type="domain" description="Alpha/beta hydrolase fold-3" evidence="2">
    <location>
        <begin position="95"/>
        <end position="319"/>
    </location>
</feature>